<name>A0A5J4NJQ9_9TREM</name>
<dbReference type="PANTHER" id="PTHR28448">
    <property type="entry name" value="UPF0728 PROTEIN C10ORF53"/>
    <property type="match status" value="1"/>
</dbReference>
<keyword evidence="3" id="KW-1185">Reference proteome</keyword>
<dbReference type="AlphaFoldDB" id="A0A5J4NJQ9"/>
<organism evidence="2 3">
    <name type="scientific">Paragonimus westermani</name>
    <dbReference type="NCBI Taxonomy" id="34504"/>
    <lineage>
        <taxon>Eukaryota</taxon>
        <taxon>Metazoa</taxon>
        <taxon>Spiralia</taxon>
        <taxon>Lophotrochozoa</taxon>
        <taxon>Platyhelminthes</taxon>
        <taxon>Trematoda</taxon>
        <taxon>Digenea</taxon>
        <taxon>Plagiorchiida</taxon>
        <taxon>Troglotremata</taxon>
        <taxon>Troglotrematidae</taxon>
        <taxon>Paragonimus</taxon>
    </lineage>
</organism>
<protein>
    <submittedName>
        <fullName evidence="2">Uncharacterized protein</fullName>
    </submittedName>
</protein>
<dbReference type="EMBL" id="QNGE01002366">
    <property type="protein sequence ID" value="KAA3675704.1"/>
    <property type="molecule type" value="Genomic_DNA"/>
</dbReference>
<comment type="similarity">
    <text evidence="1">Belongs to the UPF0728 family.</text>
</comment>
<sequence>MVLDTLFYFFEYCLRVLVAFTHSFDMPKNASVHVKYGMYEVAGIAKSRTHRFEGLKHQLETHGHAVMFEKIPNIRDIIEIIVNGEKVFECRISDLEFCKSSFLFHKHLACDGILDETCHKIVTAVEKAY</sequence>
<dbReference type="Proteomes" id="UP000324629">
    <property type="component" value="Unassembled WGS sequence"/>
</dbReference>
<comment type="caution">
    <text evidence="2">The sequence shown here is derived from an EMBL/GenBank/DDBJ whole genome shotgun (WGS) entry which is preliminary data.</text>
</comment>
<reference evidence="2 3" key="1">
    <citation type="journal article" date="2019" name="Gigascience">
        <title>Whole-genome sequence of the oriental lung fluke Paragonimus westermani.</title>
        <authorList>
            <person name="Oey H."/>
            <person name="Zakrzewski M."/>
            <person name="Narain K."/>
            <person name="Devi K.R."/>
            <person name="Agatsuma T."/>
            <person name="Nawaratna S."/>
            <person name="Gobert G.N."/>
            <person name="Jones M.K."/>
            <person name="Ragan M.A."/>
            <person name="McManus D.P."/>
            <person name="Krause L."/>
        </authorList>
    </citation>
    <scope>NUCLEOTIDE SEQUENCE [LARGE SCALE GENOMIC DNA]</scope>
    <source>
        <strain evidence="2 3">IND2009</strain>
    </source>
</reference>
<evidence type="ECO:0000313" key="3">
    <source>
        <dbReference type="Proteomes" id="UP000324629"/>
    </source>
</evidence>
<evidence type="ECO:0000313" key="2">
    <source>
        <dbReference type="EMBL" id="KAA3675704.1"/>
    </source>
</evidence>
<dbReference type="Pfam" id="PF15092">
    <property type="entry name" value="UPF0728"/>
    <property type="match status" value="1"/>
</dbReference>
<proteinExistence type="inferred from homology"/>
<dbReference type="InterPro" id="IPR027885">
    <property type="entry name" value="UPF0728"/>
</dbReference>
<evidence type="ECO:0000256" key="1">
    <source>
        <dbReference type="ARBA" id="ARBA00009973"/>
    </source>
</evidence>
<accession>A0A5J4NJQ9</accession>
<gene>
    <name evidence="2" type="ORF">DEA37_0009285</name>
</gene>
<dbReference type="PANTHER" id="PTHR28448:SF1">
    <property type="entry name" value="UPF0728 PROTEIN C10ORF53"/>
    <property type="match status" value="1"/>
</dbReference>